<evidence type="ECO:0000259" key="3">
    <source>
        <dbReference type="PROSITE" id="PS50977"/>
    </source>
</evidence>
<dbReference type="RefSeq" id="WP_341765335.1">
    <property type="nucleotide sequence ID" value="NZ_SODI01000001.1"/>
</dbReference>
<dbReference type="AlphaFoldDB" id="A0A4Y8KU60"/>
<dbReference type="Pfam" id="PF00440">
    <property type="entry name" value="TetR_N"/>
    <property type="match status" value="1"/>
</dbReference>
<dbReference type="Gene3D" id="1.10.357.10">
    <property type="entry name" value="Tetracycline Repressor, domain 2"/>
    <property type="match status" value="1"/>
</dbReference>
<feature type="DNA-binding region" description="H-T-H motif" evidence="2">
    <location>
        <begin position="73"/>
        <end position="92"/>
    </location>
</feature>
<feature type="domain" description="HTH tetR-type" evidence="3">
    <location>
        <begin position="50"/>
        <end position="110"/>
    </location>
</feature>
<dbReference type="InterPro" id="IPR001647">
    <property type="entry name" value="HTH_TetR"/>
</dbReference>
<accession>A0A4Y8KU60</accession>
<dbReference type="PROSITE" id="PS50977">
    <property type="entry name" value="HTH_TETR_2"/>
    <property type="match status" value="1"/>
</dbReference>
<dbReference type="PANTHER" id="PTHR43479:SF11">
    <property type="entry name" value="ACREF_ENVCD OPERON REPRESSOR-RELATED"/>
    <property type="match status" value="1"/>
</dbReference>
<comment type="caution">
    <text evidence="4">The sequence shown here is derived from an EMBL/GenBank/DDBJ whole genome shotgun (WGS) entry which is preliminary data.</text>
</comment>
<dbReference type="Proteomes" id="UP000298218">
    <property type="component" value="Unassembled WGS sequence"/>
</dbReference>
<keyword evidence="5" id="KW-1185">Reference proteome</keyword>
<evidence type="ECO:0000256" key="2">
    <source>
        <dbReference type="PROSITE-ProRule" id="PRU00335"/>
    </source>
</evidence>
<dbReference type="InterPro" id="IPR009057">
    <property type="entry name" value="Homeodomain-like_sf"/>
</dbReference>
<reference evidence="4 5" key="1">
    <citation type="submission" date="2019-03" db="EMBL/GenBank/DDBJ databases">
        <title>Genomics of glacier-inhabiting Cryobacterium strains.</title>
        <authorList>
            <person name="Liu Q."/>
            <person name="Xin Y.-H."/>
        </authorList>
    </citation>
    <scope>NUCLEOTIDE SEQUENCE [LARGE SCALE GENOMIC DNA]</scope>
    <source>
        <strain evidence="4 5">CGMCC 1.4292</strain>
    </source>
</reference>
<organism evidence="4 5">
    <name type="scientific">Cryobacterium psychrophilum</name>
    <dbReference type="NCBI Taxonomy" id="41988"/>
    <lineage>
        <taxon>Bacteria</taxon>
        <taxon>Bacillati</taxon>
        <taxon>Actinomycetota</taxon>
        <taxon>Actinomycetes</taxon>
        <taxon>Micrococcales</taxon>
        <taxon>Microbacteriaceae</taxon>
        <taxon>Cryobacterium</taxon>
    </lineage>
</organism>
<keyword evidence="1 2" id="KW-0238">DNA-binding</keyword>
<dbReference type="GO" id="GO:0003677">
    <property type="term" value="F:DNA binding"/>
    <property type="evidence" value="ECO:0007669"/>
    <property type="project" value="UniProtKB-UniRule"/>
</dbReference>
<protein>
    <submittedName>
        <fullName evidence="4">TetR/AcrR family transcriptional regulator</fullName>
    </submittedName>
</protein>
<sequence>MRVGEPTRFYGIKPVLRHLSEKWYDNRMTIVNGSEVQEPESRWSTHDPRAERTRQLIFTATRALMADPTASVSVADIVRTAGISRSSFYAHFASLDVVAAELLRVQFAQISADGVDLRGNDRSEGRSAARLGYARLVGHMLENFPLYSSVSELPLTRSAFDQIVDAYATRMLESVFEGENAPPQVDAELVTTYVAGGALTLISAWMRGHIDVSDDELVDQLVTLLPEWLIDTPTHTT</sequence>
<gene>
    <name evidence="4" type="ORF">E3T53_05215</name>
</gene>
<dbReference type="InterPro" id="IPR050624">
    <property type="entry name" value="HTH-type_Tx_Regulator"/>
</dbReference>
<dbReference type="PANTHER" id="PTHR43479">
    <property type="entry name" value="ACREF/ENVCD OPERON REPRESSOR-RELATED"/>
    <property type="match status" value="1"/>
</dbReference>
<evidence type="ECO:0000256" key="1">
    <source>
        <dbReference type="ARBA" id="ARBA00023125"/>
    </source>
</evidence>
<proteinExistence type="predicted"/>
<name>A0A4Y8KU60_9MICO</name>
<evidence type="ECO:0000313" key="4">
    <source>
        <dbReference type="EMBL" id="TFD80478.1"/>
    </source>
</evidence>
<evidence type="ECO:0000313" key="5">
    <source>
        <dbReference type="Proteomes" id="UP000298218"/>
    </source>
</evidence>
<dbReference type="SUPFAM" id="SSF46689">
    <property type="entry name" value="Homeodomain-like"/>
    <property type="match status" value="1"/>
</dbReference>
<dbReference type="EMBL" id="SOHQ01000015">
    <property type="protein sequence ID" value="TFD80478.1"/>
    <property type="molecule type" value="Genomic_DNA"/>
</dbReference>